<protein>
    <submittedName>
        <fullName evidence="1">Phosphoribosylformylglycinamidine cyclo-ligase</fullName>
    </submittedName>
</protein>
<dbReference type="PANTHER" id="PTHR10520">
    <property type="entry name" value="TRIFUNCTIONAL PURINE BIOSYNTHETIC PROTEIN ADENOSINE-3-RELATED"/>
    <property type="match status" value="1"/>
</dbReference>
<dbReference type="SUPFAM" id="SSF55326">
    <property type="entry name" value="PurM N-terminal domain-like"/>
    <property type="match status" value="1"/>
</dbReference>
<dbReference type="InterPro" id="IPR004733">
    <property type="entry name" value="PurM_cligase"/>
</dbReference>
<dbReference type="GO" id="GO:0006189">
    <property type="term" value="P:'de novo' IMP biosynthetic process"/>
    <property type="evidence" value="ECO:0007669"/>
    <property type="project" value="InterPro"/>
</dbReference>
<dbReference type="AlphaFoldDB" id="J9B9Y1"/>
<comment type="caution">
    <text evidence="1">The sequence shown here is derived from an EMBL/GenBank/DDBJ whole genome shotgun (WGS) entry which is preliminary data.</text>
</comment>
<evidence type="ECO:0000313" key="2">
    <source>
        <dbReference type="Proteomes" id="UP000004810"/>
    </source>
</evidence>
<organism evidence="1 2">
    <name type="scientific">Wuchereria bancrofti</name>
    <dbReference type="NCBI Taxonomy" id="6293"/>
    <lineage>
        <taxon>Eukaryota</taxon>
        <taxon>Metazoa</taxon>
        <taxon>Ecdysozoa</taxon>
        <taxon>Nematoda</taxon>
        <taxon>Chromadorea</taxon>
        <taxon>Rhabditida</taxon>
        <taxon>Spirurina</taxon>
        <taxon>Spiruromorpha</taxon>
        <taxon>Filarioidea</taxon>
        <taxon>Onchocercidae</taxon>
        <taxon>Wuchereria</taxon>
    </lineage>
</organism>
<dbReference type="InterPro" id="IPR036921">
    <property type="entry name" value="PurM-like_N_sf"/>
</dbReference>
<dbReference type="PANTHER" id="PTHR10520:SF12">
    <property type="entry name" value="TRIFUNCTIONAL PURINE BIOSYNTHETIC PROTEIN ADENOSINE-3"/>
    <property type="match status" value="1"/>
</dbReference>
<evidence type="ECO:0000313" key="1">
    <source>
        <dbReference type="EMBL" id="EJW83900.1"/>
    </source>
</evidence>
<dbReference type="Gene3D" id="3.30.1330.10">
    <property type="entry name" value="PurM-like, N-terminal domain"/>
    <property type="match status" value="1"/>
</dbReference>
<sequence>MFLFICSESTELGVLNSKNETPRTSSVSVERVVNEDTATVGVIGVQTRNVFACPPLMCYPFNATAEQDHLALVAQEINKHDTKNVDLVAVCVNDLLAQGASPLLFLDYFAVKILPLVFVTTVGSAAVHLSRRLIDNKSNGSSTSVTNCISLAHDERNLAYASSAAIKLMDLQTGEFIILS</sequence>
<proteinExistence type="predicted"/>
<dbReference type="GO" id="GO:0046084">
    <property type="term" value="P:adenine biosynthetic process"/>
    <property type="evidence" value="ECO:0007669"/>
    <property type="project" value="TreeGrafter"/>
</dbReference>
<gene>
    <name evidence="1" type="ORF">WUBG_05190</name>
</gene>
<accession>J9B9Y1</accession>
<dbReference type="GO" id="GO:0004641">
    <property type="term" value="F:phosphoribosylformylglycinamidine cyclo-ligase activity"/>
    <property type="evidence" value="ECO:0007669"/>
    <property type="project" value="InterPro"/>
</dbReference>
<dbReference type="Proteomes" id="UP000004810">
    <property type="component" value="Unassembled WGS sequence"/>
</dbReference>
<dbReference type="GO" id="GO:0004637">
    <property type="term" value="F:phosphoribosylamine-glycine ligase activity"/>
    <property type="evidence" value="ECO:0007669"/>
    <property type="project" value="TreeGrafter"/>
</dbReference>
<dbReference type="EMBL" id="ADBV01001931">
    <property type="protein sequence ID" value="EJW83900.1"/>
    <property type="molecule type" value="Genomic_DNA"/>
</dbReference>
<keyword evidence="1" id="KW-0436">Ligase</keyword>
<dbReference type="GO" id="GO:0005829">
    <property type="term" value="C:cytosol"/>
    <property type="evidence" value="ECO:0007669"/>
    <property type="project" value="TreeGrafter"/>
</dbReference>
<reference evidence="2" key="1">
    <citation type="submission" date="2012-08" db="EMBL/GenBank/DDBJ databases">
        <title>The Genome Sequence of Wuchereria bancrofti.</title>
        <authorList>
            <person name="Nutman T.B."/>
            <person name="Fink D.L."/>
            <person name="Russ C."/>
            <person name="Young S."/>
            <person name="Zeng Q."/>
            <person name="Koehrsen M."/>
            <person name="Alvarado L."/>
            <person name="Berlin A."/>
            <person name="Chapman S.B."/>
            <person name="Chen Z."/>
            <person name="Freedman E."/>
            <person name="Gellesch M."/>
            <person name="Goldberg J."/>
            <person name="Griggs A."/>
            <person name="Gujja S."/>
            <person name="Heilman E.R."/>
            <person name="Heiman D."/>
            <person name="Hepburn T."/>
            <person name="Howarth C."/>
            <person name="Jen D."/>
            <person name="Larson L."/>
            <person name="Lewis B."/>
            <person name="Mehta T."/>
            <person name="Park D."/>
            <person name="Pearson M."/>
            <person name="Roberts A."/>
            <person name="Saif S."/>
            <person name="Shea T."/>
            <person name="Shenoy N."/>
            <person name="Sisk P."/>
            <person name="Stolte C."/>
            <person name="Sykes S."/>
            <person name="Walk T."/>
            <person name="White J."/>
            <person name="Yandava C."/>
            <person name="Haas B."/>
            <person name="Henn M.R."/>
            <person name="Nusbaum C."/>
            <person name="Birren B."/>
        </authorList>
    </citation>
    <scope>NUCLEOTIDE SEQUENCE [LARGE SCALE GENOMIC DNA]</scope>
    <source>
        <strain evidence="2">NA</strain>
    </source>
</reference>
<name>J9B9Y1_WUCBA</name>